<feature type="compositionally biased region" description="Polar residues" evidence="1">
    <location>
        <begin position="27"/>
        <end position="41"/>
    </location>
</feature>
<feature type="compositionally biased region" description="Low complexity" evidence="1">
    <location>
        <begin position="140"/>
        <end position="152"/>
    </location>
</feature>
<proteinExistence type="predicted"/>
<sequence>MGLAMKIKEKITPDTSKSGEVGETNMHPKNNTRRPSPNTSDDGLATHNGVDKTEPFRGHRQRDSGIDVGHDSRFIEHVEVDPPKKAPRNTSGTHPKDPVSNHLPVQSRGPTARVPDVSAVGGGKYSDEPAGGPSIRKVTAEGAGAAASSRAGIKPDYLTLEDPGNNTAYDRNYSRPSLQNTRAYKSDAPLGIPRSSIVDGYDKEQSAEGKLKEGSSSPPGTGIIGRGYEAQRAEPKNLGVTPDTSVNYLRDYTPGSKAGGHPPNPRDGHGARRGSSVERATVPYAGELDKLEDTDGGVHESVWNGNDSAHSTLSGVRDSGLGRGGIHNGVTGHGAAEY</sequence>
<feature type="compositionally biased region" description="Basic and acidic residues" evidence="1">
    <location>
        <begin position="200"/>
        <end position="213"/>
    </location>
</feature>
<feature type="compositionally biased region" description="Polar residues" evidence="1">
    <location>
        <begin position="303"/>
        <end position="314"/>
    </location>
</feature>
<organism evidence="2 3">
    <name type="scientific">Cytospora schulzeri</name>
    <dbReference type="NCBI Taxonomy" id="448051"/>
    <lineage>
        <taxon>Eukaryota</taxon>
        <taxon>Fungi</taxon>
        <taxon>Dikarya</taxon>
        <taxon>Ascomycota</taxon>
        <taxon>Pezizomycotina</taxon>
        <taxon>Sordariomycetes</taxon>
        <taxon>Sordariomycetidae</taxon>
        <taxon>Diaporthales</taxon>
        <taxon>Cytosporaceae</taxon>
        <taxon>Cytospora</taxon>
    </lineage>
</organism>
<evidence type="ECO:0000313" key="2">
    <source>
        <dbReference type="EMBL" id="ROW06982.1"/>
    </source>
</evidence>
<feature type="compositionally biased region" description="Basic and acidic residues" evidence="1">
    <location>
        <begin position="287"/>
        <end position="298"/>
    </location>
</feature>
<gene>
    <name evidence="2" type="ORF">VMCG_04045</name>
</gene>
<feature type="compositionally biased region" description="Basic and acidic residues" evidence="1">
    <location>
        <begin position="1"/>
        <end position="12"/>
    </location>
</feature>
<comment type="caution">
    <text evidence="2">The sequence shown here is derived from an EMBL/GenBank/DDBJ whole genome shotgun (WGS) entry which is preliminary data.</text>
</comment>
<dbReference type="EMBL" id="LKEA01000009">
    <property type="protein sequence ID" value="ROW06982.1"/>
    <property type="molecule type" value="Genomic_DNA"/>
</dbReference>
<accession>A0A423WUR7</accession>
<dbReference type="AlphaFoldDB" id="A0A423WUR7"/>
<evidence type="ECO:0000256" key="1">
    <source>
        <dbReference type="SAM" id="MobiDB-lite"/>
    </source>
</evidence>
<name>A0A423WUR7_9PEZI</name>
<reference evidence="2 3" key="1">
    <citation type="submission" date="2015-09" db="EMBL/GenBank/DDBJ databases">
        <title>Host preference determinants of Valsa canker pathogens revealed by comparative genomics.</title>
        <authorList>
            <person name="Yin Z."/>
            <person name="Huang L."/>
        </authorList>
    </citation>
    <scope>NUCLEOTIDE SEQUENCE [LARGE SCALE GENOMIC DNA]</scope>
    <source>
        <strain evidence="2 3">03-1</strain>
    </source>
</reference>
<protein>
    <submittedName>
        <fullName evidence="2">Uncharacterized protein</fullName>
    </submittedName>
</protein>
<feature type="compositionally biased region" description="Basic and acidic residues" evidence="1">
    <location>
        <begin position="49"/>
        <end position="84"/>
    </location>
</feature>
<evidence type="ECO:0000313" key="3">
    <source>
        <dbReference type="Proteomes" id="UP000283895"/>
    </source>
</evidence>
<feature type="region of interest" description="Disordered" evidence="1">
    <location>
        <begin position="1"/>
        <end position="338"/>
    </location>
</feature>
<feature type="compositionally biased region" description="Polar residues" evidence="1">
    <location>
        <begin position="164"/>
        <end position="183"/>
    </location>
</feature>
<dbReference type="OrthoDB" id="10486812at2759"/>
<dbReference type="Proteomes" id="UP000283895">
    <property type="component" value="Unassembled WGS sequence"/>
</dbReference>
<keyword evidence="3" id="KW-1185">Reference proteome</keyword>